<dbReference type="InterPro" id="IPR002656">
    <property type="entry name" value="Acyl_transf_3_dom"/>
</dbReference>
<dbReference type="EMBL" id="JAGYPJ010000001">
    <property type="protein sequence ID" value="MBS4198428.1"/>
    <property type="molecule type" value="Genomic_DNA"/>
</dbReference>
<feature type="transmembrane region" description="Helical" evidence="3">
    <location>
        <begin position="37"/>
        <end position="58"/>
    </location>
</feature>
<evidence type="ECO:0000259" key="4">
    <source>
        <dbReference type="Pfam" id="PF01757"/>
    </source>
</evidence>
<keyword evidence="3" id="KW-0812">Transmembrane</keyword>
<evidence type="ECO:0000256" key="3">
    <source>
        <dbReference type="SAM" id="Phobius"/>
    </source>
</evidence>
<dbReference type="GO" id="GO:0016747">
    <property type="term" value="F:acyltransferase activity, transferring groups other than amino-acyl groups"/>
    <property type="evidence" value="ECO:0007669"/>
    <property type="project" value="InterPro"/>
</dbReference>
<dbReference type="Proteomes" id="UP000682713">
    <property type="component" value="Unassembled WGS sequence"/>
</dbReference>
<sequence>MERIYSVDFLKGIAIVIVVFFHTMSHKAELHGEFGSLLLYAFPRFVIPFFFIASGYFFGMKLKRVYFSPLILKAI</sequence>
<name>A0A942TJ11_9BACI</name>
<comment type="caution">
    <text evidence="5">The sequence shown here is derived from an EMBL/GenBank/DDBJ whole genome shotgun (WGS) entry which is preliminary data.</text>
</comment>
<keyword evidence="5" id="KW-0012">Acyltransferase</keyword>
<keyword evidence="3" id="KW-0472">Membrane</keyword>
<comment type="similarity">
    <text evidence="2">Belongs to the acyltransferase 3 family.</text>
</comment>
<dbReference type="RefSeq" id="WP_213109185.1">
    <property type="nucleotide sequence ID" value="NZ_JAGYPJ010000001.1"/>
</dbReference>
<keyword evidence="3" id="KW-1133">Transmembrane helix</keyword>
<keyword evidence="6" id="KW-1185">Reference proteome</keyword>
<reference evidence="5 6" key="1">
    <citation type="submission" date="2021-05" db="EMBL/GenBank/DDBJ databases">
        <title>Novel Bacillus species.</title>
        <authorList>
            <person name="Liu G."/>
        </authorList>
    </citation>
    <scope>NUCLEOTIDE SEQUENCE [LARGE SCALE GENOMIC DNA]</scope>
    <source>
        <strain evidence="5 6">FJAT-49732</strain>
    </source>
</reference>
<proteinExistence type="inferred from homology"/>
<organism evidence="5 6">
    <name type="scientific">Lederbergia citrisecunda</name>
    <dbReference type="NCBI Taxonomy" id="2833583"/>
    <lineage>
        <taxon>Bacteria</taxon>
        <taxon>Bacillati</taxon>
        <taxon>Bacillota</taxon>
        <taxon>Bacilli</taxon>
        <taxon>Bacillales</taxon>
        <taxon>Bacillaceae</taxon>
        <taxon>Lederbergia</taxon>
    </lineage>
</organism>
<accession>A0A942TJ11</accession>
<dbReference type="AlphaFoldDB" id="A0A942TJ11"/>
<keyword evidence="5" id="KW-0808">Transferase</keyword>
<evidence type="ECO:0000313" key="6">
    <source>
        <dbReference type="Proteomes" id="UP000682713"/>
    </source>
</evidence>
<protein>
    <submittedName>
        <fullName evidence="5">Acyltransferase family protein</fullName>
    </submittedName>
</protein>
<feature type="domain" description="Acyltransferase 3" evidence="4">
    <location>
        <begin position="4"/>
        <end position="67"/>
    </location>
</feature>
<evidence type="ECO:0000256" key="2">
    <source>
        <dbReference type="ARBA" id="ARBA00007400"/>
    </source>
</evidence>
<evidence type="ECO:0000313" key="5">
    <source>
        <dbReference type="EMBL" id="MBS4198428.1"/>
    </source>
</evidence>
<feature type="transmembrane region" description="Helical" evidence="3">
    <location>
        <begin position="7"/>
        <end position="25"/>
    </location>
</feature>
<dbReference type="Pfam" id="PF01757">
    <property type="entry name" value="Acyl_transf_3"/>
    <property type="match status" value="1"/>
</dbReference>
<evidence type="ECO:0000256" key="1">
    <source>
        <dbReference type="ARBA" id="ARBA00004370"/>
    </source>
</evidence>
<comment type="subcellular location">
    <subcellularLocation>
        <location evidence="1">Membrane</location>
    </subcellularLocation>
</comment>
<gene>
    <name evidence="5" type="ORF">KHA93_01970</name>
</gene>